<keyword evidence="1" id="KW-0175">Coiled coil</keyword>
<sequence>MGGPSEVNSYQTEIIPGIIDRSRPQQYGQPLPLKDTVIAGEEMVVMFTEPLDCSLPLSFDIELRIEGLVDFDQDNLDVRCEGRGIGFQINLRTIDYEKLLGKDFEVEIGRIGVESLADVYDSNGNSLEFNVAFKRSFAAIDLSSASTSFKLLLEEFPCDTAAGIDVATNNISEKIADLAELDDISRLSVDEFSCNSHGRRASAQVHISSASSSSSEVDSLRRVLSGDVKYHAATSIFKKITDAITSDSTRRDEERKLNMMSENEEVAQQYIKYSVVEVKILPSDSDMEKFKTHSDKEEEERLLYHLALQTDLTDDTGEDLNELILDESRKERMEIKGEIRALEKELAKRESGLENKQEEIYSIFRLTEMKIRYS</sequence>
<reference evidence="2" key="1">
    <citation type="submission" date="2021-01" db="EMBL/GenBank/DDBJ databases">
        <authorList>
            <person name="Corre E."/>
            <person name="Pelletier E."/>
            <person name="Niang G."/>
            <person name="Scheremetjew M."/>
            <person name="Finn R."/>
            <person name="Kale V."/>
            <person name="Holt S."/>
            <person name="Cochrane G."/>
            <person name="Meng A."/>
            <person name="Brown T."/>
            <person name="Cohen L."/>
        </authorList>
    </citation>
    <scope>NUCLEOTIDE SEQUENCE</scope>
    <source>
        <strain evidence="2">MM31A-1</strain>
    </source>
</reference>
<protein>
    <submittedName>
        <fullName evidence="2">Uncharacterized protein</fullName>
    </submittedName>
</protein>
<dbReference type="AlphaFoldDB" id="A0A7S3Q0I7"/>
<dbReference type="EMBL" id="HBIO01008293">
    <property type="protein sequence ID" value="CAE0461482.1"/>
    <property type="molecule type" value="Transcribed_RNA"/>
</dbReference>
<accession>A0A7S3Q0I7</accession>
<proteinExistence type="predicted"/>
<evidence type="ECO:0000313" key="2">
    <source>
        <dbReference type="EMBL" id="CAE0461482.1"/>
    </source>
</evidence>
<name>A0A7S3Q0I7_9STRA</name>
<evidence type="ECO:0000256" key="1">
    <source>
        <dbReference type="SAM" id="Coils"/>
    </source>
</evidence>
<feature type="coiled-coil region" evidence="1">
    <location>
        <begin position="325"/>
        <end position="359"/>
    </location>
</feature>
<gene>
    <name evidence="2" type="ORF">CDEB00056_LOCUS6323</name>
</gene>
<organism evidence="2">
    <name type="scientific">Chaetoceros debilis</name>
    <dbReference type="NCBI Taxonomy" id="122233"/>
    <lineage>
        <taxon>Eukaryota</taxon>
        <taxon>Sar</taxon>
        <taxon>Stramenopiles</taxon>
        <taxon>Ochrophyta</taxon>
        <taxon>Bacillariophyta</taxon>
        <taxon>Coscinodiscophyceae</taxon>
        <taxon>Chaetocerotophycidae</taxon>
        <taxon>Chaetocerotales</taxon>
        <taxon>Chaetocerotaceae</taxon>
        <taxon>Chaetoceros</taxon>
    </lineage>
</organism>